<protein>
    <submittedName>
        <fullName evidence="1">Uncharacterized protein</fullName>
    </submittedName>
</protein>
<dbReference type="Proteomes" id="UP000796761">
    <property type="component" value="Unassembled WGS sequence"/>
</dbReference>
<feature type="non-terminal residue" evidence="1">
    <location>
        <position position="1"/>
    </location>
</feature>
<gene>
    <name evidence="1" type="ORF">HGM15179_017146</name>
</gene>
<dbReference type="EMBL" id="SWJQ01000970">
    <property type="protein sequence ID" value="TRZ09962.1"/>
    <property type="molecule type" value="Genomic_DNA"/>
</dbReference>
<comment type="caution">
    <text evidence="1">The sequence shown here is derived from an EMBL/GenBank/DDBJ whole genome shotgun (WGS) entry which is preliminary data.</text>
</comment>
<dbReference type="OrthoDB" id="426210at2759"/>
<evidence type="ECO:0000313" key="2">
    <source>
        <dbReference type="Proteomes" id="UP000796761"/>
    </source>
</evidence>
<dbReference type="AlphaFoldDB" id="A0A8K1LDM9"/>
<name>A0A8K1LDM9_9PASS</name>
<evidence type="ECO:0000313" key="1">
    <source>
        <dbReference type="EMBL" id="TRZ09962.1"/>
    </source>
</evidence>
<keyword evidence="2" id="KW-1185">Reference proteome</keyword>
<organism evidence="1 2">
    <name type="scientific">Zosterops borbonicus</name>
    <dbReference type="NCBI Taxonomy" id="364589"/>
    <lineage>
        <taxon>Eukaryota</taxon>
        <taxon>Metazoa</taxon>
        <taxon>Chordata</taxon>
        <taxon>Craniata</taxon>
        <taxon>Vertebrata</taxon>
        <taxon>Euteleostomi</taxon>
        <taxon>Archelosauria</taxon>
        <taxon>Archosauria</taxon>
        <taxon>Dinosauria</taxon>
        <taxon>Saurischia</taxon>
        <taxon>Theropoda</taxon>
        <taxon>Coelurosauria</taxon>
        <taxon>Aves</taxon>
        <taxon>Neognathae</taxon>
        <taxon>Neoaves</taxon>
        <taxon>Telluraves</taxon>
        <taxon>Australaves</taxon>
        <taxon>Passeriformes</taxon>
        <taxon>Sylvioidea</taxon>
        <taxon>Zosteropidae</taxon>
        <taxon>Zosterops</taxon>
    </lineage>
</organism>
<sequence length="92" mass="10465">MVSLPNLLECSYAEKDLGILVDDKQSMSQQCILEAKKRNIVLGSIKKNGDRSACHCPAEDSNTNEIKRIQVNSMKNIPWVYYKFSENSHLFS</sequence>
<accession>A0A8K1LDM9</accession>
<proteinExistence type="predicted"/>
<reference evidence="1" key="1">
    <citation type="submission" date="2019-04" db="EMBL/GenBank/DDBJ databases">
        <title>Genome assembly of Zosterops borbonicus 15179.</title>
        <authorList>
            <person name="Leroy T."/>
            <person name="Anselmetti Y."/>
            <person name="Tilak M.-K."/>
            <person name="Nabholz B."/>
        </authorList>
    </citation>
    <scope>NUCLEOTIDE SEQUENCE</scope>
    <source>
        <strain evidence="1">HGM_15179</strain>
        <tissue evidence="1">Muscle</tissue>
    </source>
</reference>